<dbReference type="EMBL" id="LR862132">
    <property type="protein sequence ID" value="CAD1837646.1"/>
    <property type="molecule type" value="Genomic_DNA"/>
</dbReference>
<proteinExistence type="predicted"/>
<name>A0A6V7Q3Y4_ANACO</name>
<reference evidence="2" key="1">
    <citation type="submission" date="2020-07" db="EMBL/GenBank/DDBJ databases">
        <authorList>
            <person name="Lin J."/>
        </authorList>
    </citation>
    <scope>NUCLEOTIDE SEQUENCE</scope>
</reference>
<evidence type="ECO:0000313" key="2">
    <source>
        <dbReference type="EMBL" id="CAD1837646.1"/>
    </source>
</evidence>
<sequence>MGELRPSIHDRPQGLGISWTSRVTHWTCANCGVRVIGCVLSCSTLGGGSQNVFRPKKVRKPEFWMSPESFYSRGPVPERRDRSPSEQCCGSLGATGPKRERTGSRTSKFWGQVERPVHVGETGPSVRKLPSPGFAQGAKLRDLVGFCYSRGPIWPLLLLFSLIPPSHLLLEREEEEGEEEEEEEESLLEAWIFTHTLSSPFWWLGPWIWSLRGGRSPHLEDLGSCLGLLKDLWTTPFGETKGYATVLWRHDDWVFETLTTLACHLCSFAHACESRSLQAGTPELAYATYARSCGIEKPTGRRIDLEWKCWSYHRHLESSTLGEARDRGKGVASS</sequence>
<evidence type="ECO:0000256" key="1">
    <source>
        <dbReference type="SAM" id="MobiDB-lite"/>
    </source>
</evidence>
<organism evidence="2">
    <name type="scientific">Ananas comosus var. bracteatus</name>
    <name type="common">red pineapple</name>
    <dbReference type="NCBI Taxonomy" id="296719"/>
    <lineage>
        <taxon>Eukaryota</taxon>
        <taxon>Viridiplantae</taxon>
        <taxon>Streptophyta</taxon>
        <taxon>Embryophyta</taxon>
        <taxon>Tracheophyta</taxon>
        <taxon>Spermatophyta</taxon>
        <taxon>Magnoliopsida</taxon>
        <taxon>Liliopsida</taxon>
        <taxon>Poales</taxon>
        <taxon>Bromeliaceae</taxon>
        <taxon>Bromelioideae</taxon>
        <taxon>Ananas</taxon>
    </lineage>
</organism>
<protein>
    <submittedName>
        <fullName evidence="2">Uncharacterized protein</fullName>
    </submittedName>
</protein>
<gene>
    <name evidence="2" type="ORF">CB5_LOCUS20857</name>
</gene>
<feature type="region of interest" description="Disordered" evidence="1">
    <location>
        <begin position="74"/>
        <end position="105"/>
    </location>
</feature>
<dbReference type="AlphaFoldDB" id="A0A6V7Q3Y4"/>
<accession>A0A6V7Q3Y4</accession>